<dbReference type="Proteomes" id="UP000644756">
    <property type="component" value="Unassembled WGS sequence"/>
</dbReference>
<gene>
    <name evidence="1" type="ORF">GCM10010916_03410</name>
</gene>
<proteinExistence type="predicted"/>
<dbReference type="RefSeq" id="WP_188528404.1">
    <property type="nucleotide sequence ID" value="NZ_BMGR01000001.1"/>
</dbReference>
<name>A0A917FMG2_9BACL</name>
<reference evidence="1" key="2">
    <citation type="submission" date="2020-09" db="EMBL/GenBank/DDBJ databases">
        <authorList>
            <person name="Sun Q."/>
            <person name="Zhou Y."/>
        </authorList>
    </citation>
    <scope>NUCLEOTIDE SEQUENCE</scope>
    <source>
        <strain evidence="1">CGMCC 1.12987</strain>
    </source>
</reference>
<comment type="caution">
    <text evidence="1">The sequence shown here is derived from an EMBL/GenBank/DDBJ whole genome shotgun (WGS) entry which is preliminary data.</text>
</comment>
<accession>A0A917FMG2</accession>
<reference evidence="1" key="1">
    <citation type="journal article" date="2014" name="Int. J. Syst. Evol. Microbiol.">
        <title>Complete genome sequence of Corynebacterium casei LMG S-19264T (=DSM 44701T), isolated from a smear-ripened cheese.</title>
        <authorList>
            <consortium name="US DOE Joint Genome Institute (JGI-PGF)"/>
            <person name="Walter F."/>
            <person name="Albersmeier A."/>
            <person name="Kalinowski J."/>
            <person name="Ruckert C."/>
        </authorList>
    </citation>
    <scope>NUCLEOTIDE SEQUENCE</scope>
    <source>
        <strain evidence="1">CGMCC 1.12987</strain>
    </source>
</reference>
<dbReference type="AlphaFoldDB" id="A0A917FMG2"/>
<dbReference type="EMBL" id="BMGR01000001">
    <property type="protein sequence ID" value="GGF89389.1"/>
    <property type="molecule type" value="Genomic_DNA"/>
</dbReference>
<evidence type="ECO:0000313" key="1">
    <source>
        <dbReference type="EMBL" id="GGF89389.1"/>
    </source>
</evidence>
<protein>
    <submittedName>
        <fullName evidence="1">Uncharacterized protein</fullName>
    </submittedName>
</protein>
<organism evidence="1 2">
    <name type="scientific">Paenibacillus abyssi</name>
    <dbReference type="NCBI Taxonomy" id="1340531"/>
    <lineage>
        <taxon>Bacteria</taxon>
        <taxon>Bacillati</taxon>
        <taxon>Bacillota</taxon>
        <taxon>Bacilli</taxon>
        <taxon>Bacillales</taxon>
        <taxon>Paenibacillaceae</taxon>
        <taxon>Paenibacillus</taxon>
    </lineage>
</organism>
<sequence>MKLLFQCDCGNQTNFFAIGDTDELGRETLEVEDDERLRIVFGETGLMFICNFCKQTYIIDKNVTG</sequence>
<keyword evidence="2" id="KW-1185">Reference proteome</keyword>
<evidence type="ECO:0000313" key="2">
    <source>
        <dbReference type="Proteomes" id="UP000644756"/>
    </source>
</evidence>